<proteinExistence type="predicted"/>
<name>A0A330HPA6_9HYPH</name>
<accession>A0A330HPA6</accession>
<sequence>MDLYYRNLLRLTATPRGLIIKQIERYARPAISLPRRMVYEGTAFTRYGKLFGQVQEKRHRRSTWFLVLSVGDFSSPSQLHGHATGCEPEGLAGISSFPIVLFHLGEKAHLRSALAACGYFKADEIGLSPHVDNALRSSN</sequence>
<keyword evidence="2" id="KW-1185">Reference proteome</keyword>
<protein>
    <submittedName>
        <fullName evidence="1">Uncharacterized protein</fullName>
    </submittedName>
</protein>
<dbReference type="RefSeq" id="WP_146770274.1">
    <property type="nucleotide sequence ID" value="NZ_QMBP01000008.1"/>
</dbReference>
<organism evidence="1 2">
    <name type="scientific">Mesorhizobium hawassense</name>
    <dbReference type="NCBI Taxonomy" id="1209954"/>
    <lineage>
        <taxon>Bacteria</taxon>
        <taxon>Pseudomonadati</taxon>
        <taxon>Pseudomonadota</taxon>
        <taxon>Alphaproteobacteria</taxon>
        <taxon>Hyphomicrobiales</taxon>
        <taxon>Phyllobacteriaceae</taxon>
        <taxon>Mesorhizobium</taxon>
    </lineage>
</organism>
<dbReference type="OrthoDB" id="8902678at2"/>
<dbReference type="Proteomes" id="UP000251558">
    <property type="component" value="Unassembled WGS sequence"/>
</dbReference>
<reference evidence="1 2" key="1">
    <citation type="submission" date="2018-07" db="EMBL/GenBank/DDBJ databases">
        <title>Diversity of Mesorhizobium strains in Brazil.</title>
        <authorList>
            <person name="Helene L.C.F."/>
            <person name="Dall'Agnol R."/>
            <person name="Delamuta J.R.M."/>
            <person name="Hungria M."/>
        </authorList>
    </citation>
    <scope>NUCLEOTIDE SEQUENCE [LARGE SCALE GENOMIC DNA]</scope>
    <source>
        <strain evidence="1 2">AC99b</strain>
    </source>
</reference>
<evidence type="ECO:0000313" key="1">
    <source>
        <dbReference type="EMBL" id="RAZ89392.1"/>
    </source>
</evidence>
<dbReference type="AlphaFoldDB" id="A0A330HPA6"/>
<comment type="caution">
    <text evidence="1">The sequence shown here is derived from an EMBL/GenBank/DDBJ whole genome shotgun (WGS) entry which is preliminary data.</text>
</comment>
<dbReference type="EMBL" id="QMBP01000008">
    <property type="protein sequence ID" value="RAZ89392.1"/>
    <property type="molecule type" value="Genomic_DNA"/>
</dbReference>
<gene>
    <name evidence="1" type="ORF">DPM33_17575</name>
</gene>
<evidence type="ECO:0000313" key="2">
    <source>
        <dbReference type="Proteomes" id="UP000251558"/>
    </source>
</evidence>